<keyword evidence="10" id="KW-1185">Reference proteome</keyword>
<dbReference type="Gene3D" id="1.10.3470.10">
    <property type="entry name" value="ABC transporter involved in vitamin B12 uptake, BtuC"/>
    <property type="match status" value="1"/>
</dbReference>
<dbReference type="InterPro" id="IPR037294">
    <property type="entry name" value="ABC_BtuC-like"/>
</dbReference>
<feature type="transmembrane region" description="Helical" evidence="8">
    <location>
        <begin position="125"/>
        <end position="143"/>
    </location>
</feature>
<name>A0A399ES24_9DEIN</name>
<dbReference type="Pfam" id="PF01032">
    <property type="entry name" value="FecCD"/>
    <property type="match status" value="1"/>
</dbReference>
<feature type="transmembrane region" description="Helical" evidence="8">
    <location>
        <begin position="99"/>
        <end position="119"/>
    </location>
</feature>
<feature type="transmembrane region" description="Helical" evidence="8">
    <location>
        <begin position="204"/>
        <end position="224"/>
    </location>
</feature>
<evidence type="ECO:0000256" key="6">
    <source>
        <dbReference type="ARBA" id="ARBA00022989"/>
    </source>
</evidence>
<evidence type="ECO:0000256" key="8">
    <source>
        <dbReference type="SAM" id="Phobius"/>
    </source>
</evidence>
<evidence type="ECO:0000256" key="3">
    <source>
        <dbReference type="ARBA" id="ARBA00022448"/>
    </source>
</evidence>
<dbReference type="GO" id="GO:0005886">
    <property type="term" value="C:plasma membrane"/>
    <property type="evidence" value="ECO:0007669"/>
    <property type="project" value="UniProtKB-SubCell"/>
</dbReference>
<keyword evidence="3" id="KW-0813">Transport</keyword>
<accession>A0A399ES24</accession>
<evidence type="ECO:0000256" key="7">
    <source>
        <dbReference type="ARBA" id="ARBA00023136"/>
    </source>
</evidence>
<protein>
    <submittedName>
        <fullName evidence="9">Putative siderophore transport system permease protein YfiZ</fullName>
    </submittedName>
</protein>
<evidence type="ECO:0000313" key="10">
    <source>
        <dbReference type="Proteomes" id="UP000265341"/>
    </source>
</evidence>
<evidence type="ECO:0000256" key="4">
    <source>
        <dbReference type="ARBA" id="ARBA00022475"/>
    </source>
</evidence>
<feature type="transmembrane region" description="Helical" evidence="8">
    <location>
        <begin position="244"/>
        <end position="265"/>
    </location>
</feature>
<dbReference type="EMBL" id="QWLA01000026">
    <property type="protein sequence ID" value="RIH86768.1"/>
    <property type="molecule type" value="Genomic_DNA"/>
</dbReference>
<feature type="transmembrane region" description="Helical" evidence="8">
    <location>
        <begin position="313"/>
        <end position="331"/>
    </location>
</feature>
<keyword evidence="6 8" id="KW-1133">Transmembrane helix</keyword>
<proteinExistence type="inferred from homology"/>
<organism evidence="9 10">
    <name type="scientific">Calidithermus roseus</name>
    <dbReference type="NCBI Taxonomy" id="1644118"/>
    <lineage>
        <taxon>Bacteria</taxon>
        <taxon>Thermotogati</taxon>
        <taxon>Deinococcota</taxon>
        <taxon>Deinococci</taxon>
        <taxon>Thermales</taxon>
        <taxon>Thermaceae</taxon>
        <taxon>Calidithermus</taxon>
    </lineage>
</organism>
<dbReference type="AlphaFoldDB" id="A0A399ES24"/>
<evidence type="ECO:0000256" key="2">
    <source>
        <dbReference type="ARBA" id="ARBA00007935"/>
    </source>
</evidence>
<evidence type="ECO:0000256" key="1">
    <source>
        <dbReference type="ARBA" id="ARBA00004651"/>
    </source>
</evidence>
<dbReference type="CDD" id="cd06550">
    <property type="entry name" value="TM_ABC_iron-siderophores_like"/>
    <property type="match status" value="1"/>
</dbReference>
<keyword evidence="5 8" id="KW-0812">Transmembrane</keyword>
<dbReference type="PANTHER" id="PTHR30472:SF1">
    <property type="entry name" value="FE(3+) DICITRATE TRANSPORT SYSTEM PERMEASE PROTEIN FECC-RELATED"/>
    <property type="match status" value="1"/>
</dbReference>
<dbReference type="GO" id="GO:0022857">
    <property type="term" value="F:transmembrane transporter activity"/>
    <property type="evidence" value="ECO:0007669"/>
    <property type="project" value="InterPro"/>
</dbReference>
<gene>
    <name evidence="9" type="primary">yfiZ</name>
    <name evidence="9" type="ORF">Mrose_01615</name>
</gene>
<evidence type="ECO:0000313" key="9">
    <source>
        <dbReference type="EMBL" id="RIH86768.1"/>
    </source>
</evidence>
<dbReference type="SUPFAM" id="SSF81345">
    <property type="entry name" value="ABC transporter involved in vitamin B12 uptake, BtuC"/>
    <property type="match status" value="1"/>
</dbReference>
<sequence length="338" mass="34576">MTMTAVLPSRRARIAWLAFPLGLGLLLLAFLLSISVGAKDIPLAEVWRLVFRPDASTDGLIVQTLRLPRAVAALAVGASLAVSGAMLQGITRNPLAGPGILGVNAGAALGILVAVVFLPTLPTQAFVAVAFVGGLLAAGLVYAIATSVGLTPVRLALAGVAVGALLAALSNTLLTLFEERARGALFILAGSVAGRSWESLEPVLPWVAATLTLALLSAHFVNLLTLGEDVARGLGVRVGWVRAWTTALAVLAAAAATSIAGPIGFLGLMTPHLARGLVGADYRRVLPLSAVLGAAILLLADVGARLVDKPLETPVGVLITAIGAPFFVYLARRTGPER</sequence>
<feature type="transmembrane region" description="Helical" evidence="8">
    <location>
        <begin position="155"/>
        <end position="174"/>
    </location>
</feature>
<comment type="caution">
    <text evidence="9">The sequence shown here is derived from an EMBL/GenBank/DDBJ whole genome shotgun (WGS) entry which is preliminary data.</text>
</comment>
<comment type="subcellular location">
    <subcellularLocation>
        <location evidence="1">Cell membrane</location>
        <topology evidence="1">Multi-pass membrane protein</topology>
    </subcellularLocation>
</comment>
<keyword evidence="7 8" id="KW-0472">Membrane</keyword>
<dbReference type="FunFam" id="1.10.3470.10:FF:000001">
    <property type="entry name" value="Vitamin B12 ABC transporter permease BtuC"/>
    <property type="match status" value="1"/>
</dbReference>
<dbReference type="InterPro" id="IPR000522">
    <property type="entry name" value="ABC_transptr_permease_BtuC"/>
</dbReference>
<evidence type="ECO:0000256" key="5">
    <source>
        <dbReference type="ARBA" id="ARBA00022692"/>
    </source>
</evidence>
<comment type="similarity">
    <text evidence="2">Belongs to the binding-protein-dependent transport system permease family. FecCD subfamily.</text>
</comment>
<dbReference type="PANTHER" id="PTHR30472">
    <property type="entry name" value="FERRIC ENTEROBACTIN TRANSPORT SYSTEM PERMEASE PROTEIN"/>
    <property type="match status" value="1"/>
</dbReference>
<keyword evidence="4" id="KW-1003">Cell membrane</keyword>
<reference evidence="9 10" key="1">
    <citation type="submission" date="2018-08" db="EMBL/GenBank/DDBJ databases">
        <title>Meiothermus roseus NBRC 110900 genome sequencing project.</title>
        <authorList>
            <person name="Da Costa M.S."/>
            <person name="Albuquerque L."/>
            <person name="Raposo P."/>
            <person name="Froufe H.J.C."/>
            <person name="Barroso C.S."/>
            <person name="Egas C."/>
        </authorList>
    </citation>
    <scope>NUCLEOTIDE SEQUENCE [LARGE SCALE GENOMIC DNA]</scope>
    <source>
        <strain evidence="9 10">NBRC 110900</strain>
    </source>
</reference>
<feature type="transmembrane region" description="Helical" evidence="8">
    <location>
        <begin position="285"/>
        <end position="307"/>
    </location>
</feature>
<dbReference type="GO" id="GO:0033214">
    <property type="term" value="P:siderophore-iron import into cell"/>
    <property type="evidence" value="ECO:0007669"/>
    <property type="project" value="TreeGrafter"/>
</dbReference>
<feature type="transmembrane region" description="Helical" evidence="8">
    <location>
        <begin position="70"/>
        <end position="87"/>
    </location>
</feature>
<dbReference type="Proteomes" id="UP000265341">
    <property type="component" value="Unassembled WGS sequence"/>
</dbReference>
<dbReference type="OrthoDB" id="9811721at2"/>